<evidence type="ECO:0000256" key="1">
    <source>
        <dbReference type="SAM" id="MobiDB-lite"/>
    </source>
</evidence>
<protein>
    <submittedName>
        <fullName evidence="2">Uncharacterized protein</fullName>
    </submittedName>
</protein>
<gene>
    <name evidence="2" type="ORF">M408DRAFT_333309</name>
</gene>
<sequence length="139" mass="13171">MYGGGGGDIAGMSDRFGSRAGPFGSSSASGMNGFGPVGGGGPGLNGFGSAGHGHGHSHGGHGHGGSSPYDYTGDASPQFQATDILRQDSTGLSYLSNNTSPGSAASGAHGKSAGGTGTTPSKVNGHGHGAPGSRIGDVD</sequence>
<proteinExistence type="predicted"/>
<name>A0A0C3AR15_SERVB</name>
<dbReference type="HOGENOM" id="CLU_1850014_0_0_1"/>
<dbReference type="AlphaFoldDB" id="A0A0C3AR15"/>
<evidence type="ECO:0000313" key="3">
    <source>
        <dbReference type="Proteomes" id="UP000054097"/>
    </source>
</evidence>
<evidence type="ECO:0000313" key="2">
    <source>
        <dbReference type="EMBL" id="KIM21696.1"/>
    </source>
</evidence>
<organism evidence="2 3">
    <name type="scientific">Serendipita vermifera MAFF 305830</name>
    <dbReference type="NCBI Taxonomy" id="933852"/>
    <lineage>
        <taxon>Eukaryota</taxon>
        <taxon>Fungi</taxon>
        <taxon>Dikarya</taxon>
        <taxon>Basidiomycota</taxon>
        <taxon>Agaricomycotina</taxon>
        <taxon>Agaricomycetes</taxon>
        <taxon>Sebacinales</taxon>
        <taxon>Serendipitaceae</taxon>
        <taxon>Serendipita</taxon>
    </lineage>
</organism>
<dbReference type="Proteomes" id="UP000054097">
    <property type="component" value="Unassembled WGS sequence"/>
</dbReference>
<keyword evidence="3" id="KW-1185">Reference proteome</keyword>
<feature type="compositionally biased region" description="Low complexity" evidence="1">
    <location>
        <begin position="99"/>
        <end position="111"/>
    </location>
</feature>
<feature type="compositionally biased region" description="Gly residues" evidence="1">
    <location>
        <begin position="32"/>
        <end position="52"/>
    </location>
</feature>
<feature type="non-terminal residue" evidence="2">
    <location>
        <position position="139"/>
    </location>
</feature>
<reference evidence="2 3" key="1">
    <citation type="submission" date="2014-04" db="EMBL/GenBank/DDBJ databases">
        <authorList>
            <consortium name="DOE Joint Genome Institute"/>
            <person name="Kuo A."/>
            <person name="Zuccaro A."/>
            <person name="Kohler A."/>
            <person name="Nagy L.G."/>
            <person name="Floudas D."/>
            <person name="Copeland A."/>
            <person name="Barry K.W."/>
            <person name="Cichocki N."/>
            <person name="Veneault-Fourrey C."/>
            <person name="LaButti K."/>
            <person name="Lindquist E.A."/>
            <person name="Lipzen A."/>
            <person name="Lundell T."/>
            <person name="Morin E."/>
            <person name="Murat C."/>
            <person name="Sun H."/>
            <person name="Tunlid A."/>
            <person name="Henrissat B."/>
            <person name="Grigoriev I.V."/>
            <person name="Hibbett D.S."/>
            <person name="Martin F."/>
            <person name="Nordberg H.P."/>
            <person name="Cantor M.N."/>
            <person name="Hua S.X."/>
        </authorList>
    </citation>
    <scope>NUCLEOTIDE SEQUENCE [LARGE SCALE GENOMIC DNA]</scope>
    <source>
        <strain evidence="2 3">MAFF 305830</strain>
    </source>
</reference>
<feature type="region of interest" description="Disordered" evidence="1">
    <location>
        <begin position="1"/>
        <end position="139"/>
    </location>
</feature>
<accession>A0A0C3AR15</accession>
<feature type="compositionally biased region" description="Polar residues" evidence="1">
    <location>
        <begin position="75"/>
        <end position="98"/>
    </location>
</feature>
<reference evidence="3" key="2">
    <citation type="submission" date="2015-01" db="EMBL/GenBank/DDBJ databases">
        <title>Evolutionary Origins and Diversification of the Mycorrhizal Mutualists.</title>
        <authorList>
            <consortium name="DOE Joint Genome Institute"/>
            <consortium name="Mycorrhizal Genomics Consortium"/>
            <person name="Kohler A."/>
            <person name="Kuo A."/>
            <person name="Nagy L.G."/>
            <person name="Floudas D."/>
            <person name="Copeland A."/>
            <person name="Barry K.W."/>
            <person name="Cichocki N."/>
            <person name="Veneault-Fourrey C."/>
            <person name="LaButti K."/>
            <person name="Lindquist E.A."/>
            <person name="Lipzen A."/>
            <person name="Lundell T."/>
            <person name="Morin E."/>
            <person name="Murat C."/>
            <person name="Riley R."/>
            <person name="Ohm R."/>
            <person name="Sun H."/>
            <person name="Tunlid A."/>
            <person name="Henrissat B."/>
            <person name="Grigoriev I.V."/>
            <person name="Hibbett D.S."/>
            <person name="Martin F."/>
        </authorList>
    </citation>
    <scope>NUCLEOTIDE SEQUENCE [LARGE SCALE GENOMIC DNA]</scope>
    <source>
        <strain evidence="3">MAFF 305830</strain>
    </source>
</reference>
<dbReference type="EMBL" id="KN824374">
    <property type="protein sequence ID" value="KIM21696.1"/>
    <property type="molecule type" value="Genomic_DNA"/>
</dbReference>